<evidence type="ECO:0000313" key="3">
    <source>
        <dbReference type="Proteomes" id="UP000717696"/>
    </source>
</evidence>
<name>A0A9P9FC38_9HYPO</name>
<dbReference type="Proteomes" id="UP000717696">
    <property type="component" value="Unassembled WGS sequence"/>
</dbReference>
<keyword evidence="1" id="KW-0539">Nucleus</keyword>
<dbReference type="PANTHER" id="PTHR37540:SF5">
    <property type="entry name" value="TRANSCRIPTION FACTOR DOMAIN-CONTAINING PROTEIN"/>
    <property type="match status" value="1"/>
</dbReference>
<comment type="caution">
    <text evidence="2">The sequence shown here is derived from an EMBL/GenBank/DDBJ whole genome shotgun (WGS) entry which is preliminary data.</text>
</comment>
<reference evidence="2" key="1">
    <citation type="journal article" date="2021" name="Nat. Commun.">
        <title>Genetic determinants of endophytism in the Arabidopsis root mycobiome.</title>
        <authorList>
            <person name="Mesny F."/>
            <person name="Miyauchi S."/>
            <person name="Thiergart T."/>
            <person name="Pickel B."/>
            <person name="Atanasova L."/>
            <person name="Karlsson M."/>
            <person name="Huettel B."/>
            <person name="Barry K.W."/>
            <person name="Haridas S."/>
            <person name="Chen C."/>
            <person name="Bauer D."/>
            <person name="Andreopoulos W."/>
            <person name="Pangilinan J."/>
            <person name="LaButti K."/>
            <person name="Riley R."/>
            <person name="Lipzen A."/>
            <person name="Clum A."/>
            <person name="Drula E."/>
            <person name="Henrissat B."/>
            <person name="Kohler A."/>
            <person name="Grigoriev I.V."/>
            <person name="Martin F.M."/>
            <person name="Hacquard S."/>
        </authorList>
    </citation>
    <scope>NUCLEOTIDE SEQUENCE</scope>
    <source>
        <strain evidence="2">MPI-CAGE-AT-0021</strain>
    </source>
</reference>
<dbReference type="PANTHER" id="PTHR37540">
    <property type="entry name" value="TRANSCRIPTION FACTOR (ACR-2), PUTATIVE-RELATED-RELATED"/>
    <property type="match status" value="1"/>
</dbReference>
<gene>
    <name evidence="2" type="ORF">B0J13DRAFT_185711</name>
</gene>
<dbReference type="AlphaFoldDB" id="A0A9P9FC38"/>
<organism evidence="2 3">
    <name type="scientific">Dactylonectria estremocensis</name>
    <dbReference type="NCBI Taxonomy" id="1079267"/>
    <lineage>
        <taxon>Eukaryota</taxon>
        <taxon>Fungi</taxon>
        <taxon>Dikarya</taxon>
        <taxon>Ascomycota</taxon>
        <taxon>Pezizomycotina</taxon>
        <taxon>Sordariomycetes</taxon>
        <taxon>Hypocreomycetidae</taxon>
        <taxon>Hypocreales</taxon>
        <taxon>Nectriaceae</taxon>
        <taxon>Dactylonectria</taxon>
    </lineage>
</organism>
<accession>A0A9P9FC38</accession>
<dbReference type="InterPro" id="IPR021858">
    <property type="entry name" value="Fun_TF"/>
</dbReference>
<dbReference type="EMBL" id="JAGMUU010000003">
    <property type="protein sequence ID" value="KAH7157994.1"/>
    <property type="molecule type" value="Genomic_DNA"/>
</dbReference>
<evidence type="ECO:0000256" key="1">
    <source>
        <dbReference type="ARBA" id="ARBA00023242"/>
    </source>
</evidence>
<protein>
    <submittedName>
        <fullName evidence="2">Uncharacterized protein</fullName>
    </submittedName>
</protein>
<proteinExistence type="predicted"/>
<dbReference type="OrthoDB" id="5620at2759"/>
<sequence>MDGPSKNAFQFVQLSHPQDVASWKRQVRSHAAKNSRVRQQKVIQYQQEKVKETQALHAKEALGQSEHLQRAGALVTGSVTTAIGAARTDPFDTFARKVSKFESFLLDHFVNQVVLHVVTCYPMNSAADEAEFRLGMATHWVRLASTDIGMLATLFLASCRNLANYQHAEFYTTTSLRYKGQCIATLKSDLAQENSMVSDATITKTLVLASEALLAGDHAATKQHSQAAKKMVAMRGGIETLGMNGFMKKLIIWFVREPEKKGTSLLLPTCVVSVSNAEDG</sequence>
<keyword evidence="3" id="KW-1185">Reference proteome</keyword>
<dbReference type="Pfam" id="PF11951">
    <property type="entry name" value="Fungal_trans_2"/>
    <property type="match status" value="1"/>
</dbReference>
<evidence type="ECO:0000313" key="2">
    <source>
        <dbReference type="EMBL" id="KAH7157994.1"/>
    </source>
</evidence>